<dbReference type="Gene3D" id="3.55.50.30">
    <property type="match status" value="1"/>
</dbReference>
<dbReference type="PANTHER" id="PTHR30273:SF2">
    <property type="entry name" value="PROTEIN FECR"/>
    <property type="match status" value="1"/>
</dbReference>
<keyword evidence="1" id="KW-1133">Transmembrane helix</keyword>
<evidence type="ECO:0000313" key="4">
    <source>
        <dbReference type="EMBL" id="HIX54352.1"/>
    </source>
</evidence>
<feature type="domain" description="FecR protein" evidence="2">
    <location>
        <begin position="157"/>
        <end position="251"/>
    </location>
</feature>
<evidence type="ECO:0000313" key="5">
    <source>
        <dbReference type="Proteomes" id="UP000824156"/>
    </source>
</evidence>
<keyword evidence="1" id="KW-0812">Transmembrane</keyword>
<proteinExistence type="predicted"/>
<dbReference type="InterPro" id="IPR006860">
    <property type="entry name" value="FecR"/>
</dbReference>
<protein>
    <submittedName>
        <fullName evidence="4">FecR family protein</fullName>
    </submittedName>
</protein>
<dbReference type="InterPro" id="IPR012373">
    <property type="entry name" value="Ferrdict_sens_TM"/>
</dbReference>
<dbReference type="PANTHER" id="PTHR30273">
    <property type="entry name" value="PERIPLASMIC SIGNAL SENSOR AND SIGMA FACTOR ACTIVATOR FECR-RELATED"/>
    <property type="match status" value="1"/>
</dbReference>
<comment type="caution">
    <text evidence="4">The sequence shown here is derived from an EMBL/GenBank/DDBJ whole genome shotgun (WGS) entry which is preliminary data.</text>
</comment>
<keyword evidence="1" id="KW-0472">Membrane</keyword>
<dbReference type="Gene3D" id="2.60.120.1440">
    <property type="match status" value="1"/>
</dbReference>
<evidence type="ECO:0000256" key="1">
    <source>
        <dbReference type="SAM" id="Phobius"/>
    </source>
</evidence>
<name>A0A9D2AXZ9_9SPHI</name>
<dbReference type="InterPro" id="IPR032508">
    <property type="entry name" value="FecR_C"/>
</dbReference>
<reference evidence="4" key="1">
    <citation type="journal article" date="2021" name="PeerJ">
        <title>Extensive microbial diversity within the chicken gut microbiome revealed by metagenomics and culture.</title>
        <authorList>
            <person name="Gilroy R."/>
            <person name="Ravi A."/>
            <person name="Getino M."/>
            <person name="Pursley I."/>
            <person name="Horton D.L."/>
            <person name="Alikhan N.F."/>
            <person name="Baker D."/>
            <person name="Gharbi K."/>
            <person name="Hall N."/>
            <person name="Watson M."/>
            <person name="Adriaenssens E.M."/>
            <person name="Foster-Nyarko E."/>
            <person name="Jarju S."/>
            <person name="Secka A."/>
            <person name="Antonio M."/>
            <person name="Oren A."/>
            <person name="Chaudhuri R.R."/>
            <person name="La Ragione R."/>
            <person name="Hildebrand F."/>
            <person name="Pallen M.J."/>
        </authorList>
    </citation>
    <scope>NUCLEOTIDE SEQUENCE</scope>
    <source>
        <strain evidence="4">1719</strain>
    </source>
</reference>
<gene>
    <name evidence="4" type="ORF">H9853_04950</name>
</gene>
<accession>A0A9D2AXZ9</accession>
<feature type="domain" description="Protein FecR C-terminal" evidence="3">
    <location>
        <begin position="295"/>
        <end position="361"/>
    </location>
</feature>
<dbReference type="Pfam" id="PF16344">
    <property type="entry name" value="FecR_C"/>
    <property type="match status" value="1"/>
</dbReference>
<evidence type="ECO:0000259" key="2">
    <source>
        <dbReference type="Pfam" id="PF04773"/>
    </source>
</evidence>
<dbReference type="Pfam" id="PF04773">
    <property type="entry name" value="FecR"/>
    <property type="match status" value="1"/>
</dbReference>
<feature type="transmembrane region" description="Helical" evidence="1">
    <location>
        <begin position="72"/>
        <end position="89"/>
    </location>
</feature>
<dbReference type="AlphaFoldDB" id="A0A9D2AXZ9"/>
<reference evidence="4" key="2">
    <citation type="submission" date="2021-04" db="EMBL/GenBank/DDBJ databases">
        <authorList>
            <person name="Gilroy R."/>
        </authorList>
    </citation>
    <scope>NUCLEOTIDE SEQUENCE</scope>
    <source>
        <strain evidence="4">1719</strain>
    </source>
</reference>
<evidence type="ECO:0000259" key="3">
    <source>
        <dbReference type="Pfam" id="PF16344"/>
    </source>
</evidence>
<organism evidence="4 5">
    <name type="scientific">Candidatus Sphingobacterium stercoripullorum</name>
    <dbReference type="NCBI Taxonomy" id="2838759"/>
    <lineage>
        <taxon>Bacteria</taxon>
        <taxon>Pseudomonadati</taxon>
        <taxon>Bacteroidota</taxon>
        <taxon>Sphingobacteriia</taxon>
        <taxon>Sphingobacteriales</taxon>
        <taxon>Sphingobacteriaceae</taxon>
        <taxon>Sphingobacterium</taxon>
    </lineage>
</organism>
<dbReference type="Proteomes" id="UP000824156">
    <property type="component" value="Unassembled WGS sequence"/>
</dbReference>
<dbReference type="EMBL" id="DXEZ01000138">
    <property type="protein sequence ID" value="HIX54352.1"/>
    <property type="molecule type" value="Genomic_DNA"/>
</dbReference>
<sequence length="365" mass="41618">MNKFELKKLIENYQKRNLSKEKMKTMDSWYHSINHGKNSKLSDSENIELKRKILEEINYKTKKTRVISIKRTLYAASILLISGLSYLFMPSKTNEPNILPGYSEAFIVDPNGESIAFTDLLQDSSYWINGLKVVKTSKDSLRLFAENTESVPFNNIIKTPSNGNIHLLLPDGTKVQINANSEVQFPSSFADKERSISLKGEALFDVAKSPSGKNFVVNLEKEQIIVKGTKFNVLYREEESSKTISLIEGVIAVENDKSEPLELIPGQQMFIDKKGDHFISGFDESLTTAWSKGLFVLNGKNIHEILDEIKEWYQVEIVIDESDFQTKYAGQVSKFENIHDLLEILELTKTYTFNVEGRRIIAKKI</sequence>
<dbReference type="GO" id="GO:0016989">
    <property type="term" value="F:sigma factor antagonist activity"/>
    <property type="evidence" value="ECO:0007669"/>
    <property type="project" value="TreeGrafter"/>
</dbReference>